<evidence type="ECO:0000256" key="3">
    <source>
        <dbReference type="HAMAP-Rule" id="MF_00170"/>
    </source>
</evidence>
<dbReference type="CDD" id="cd01398">
    <property type="entry name" value="RPI_A"/>
    <property type="match status" value="1"/>
</dbReference>
<dbReference type="EMBL" id="JADIMP010000050">
    <property type="protein sequence ID" value="MBO8441330.1"/>
    <property type="molecule type" value="Genomic_DNA"/>
</dbReference>
<feature type="binding site" evidence="3">
    <location>
        <position position="124"/>
    </location>
    <ligand>
        <name>substrate</name>
    </ligand>
</feature>
<dbReference type="SUPFAM" id="SSF75445">
    <property type="entry name" value="D-ribose-5-phosphate isomerase (RpiA), lid domain"/>
    <property type="match status" value="1"/>
</dbReference>
<dbReference type="InterPro" id="IPR020672">
    <property type="entry name" value="Ribose5P_isomerase_typA_subgr"/>
</dbReference>
<dbReference type="PANTHER" id="PTHR11934">
    <property type="entry name" value="RIBOSE-5-PHOSPHATE ISOMERASE"/>
    <property type="match status" value="1"/>
</dbReference>
<name>A0A9D9H518_9LACO</name>
<comment type="subunit">
    <text evidence="3">Homodimer.</text>
</comment>
<dbReference type="HAMAP" id="MF_00170">
    <property type="entry name" value="Rib_5P_isom_A"/>
    <property type="match status" value="1"/>
</dbReference>
<reference evidence="4" key="1">
    <citation type="submission" date="2020-10" db="EMBL/GenBank/DDBJ databases">
        <authorList>
            <person name="Gilroy R."/>
        </authorList>
    </citation>
    <scope>NUCLEOTIDE SEQUENCE</scope>
    <source>
        <strain evidence="4">C6-149</strain>
    </source>
</reference>
<dbReference type="NCBIfam" id="TIGR00021">
    <property type="entry name" value="rpiA"/>
    <property type="match status" value="1"/>
</dbReference>
<reference evidence="4" key="2">
    <citation type="journal article" date="2021" name="PeerJ">
        <title>Extensive microbial diversity within the chicken gut microbiome revealed by metagenomics and culture.</title>
        <authorList>
            <person name="Gilroy R."/>
            <person name="Ravi A."/>
            <person name="Getino M."/>
            <person name="Pursley I."/>
            <person name="Horton D.L."/>
            <person name="Alikhan N.F."/>
            <person name="Baker D."/>
            <person name="Gharbi K."/>
            <person name="Hall N."/>
            <person name="Watson M."/>
            <person name="Adriaenssens E.M."/>
            <person name="Foster-Nyarko E."/>
            <person name="Jarju S."/>
            <person name="Secka A."/>
            <person name="Antonio M."/>
            <person name="Oren A."/>
            <person name="Chaudhuri R.R."/>
            <person name="La Ragione R."/>
            <person name="Hildebrand F."/>
            <person name="Pallen M.J."/>
        </authorList>
    </citation>
    <scope>NUCLEOTIDE SEQUENCE</scope>
    <source>
        <strain evidence="4">C6-149</strain>
    </source>
</reference>
<dbReference type="GO" id="GO:0005829">
    <property type="term" value="C:cytosol"/>
    <property type="evidence" value="ECO:0007669"/>
    <property type="project" value="TreeGrafter"/>
</dbReference>
<feature type="binding site" evidence="3">
    <location>
        <begin position="84"/>
        <end position="87"/>
    </location>
    <ligand>
        <name>substrate</name>
    </ligand>
</feature>
<evidence type="ECO:0000256" key="1">
    <source>
        <dbReference type="ARBA" id="ARBA00001713"/>
    </source>
</evidence>
<feature type="binding site" evidence="3">
    <location>
        <begin position="28"/>
        <end position="31"/>
    </location>
    <ligand>
        <name>substrate</name>
    </ligand>
</feature>
<protein>
    <recommendedName>
        <fullName evidence="3">Ribose-5-phosphate isomerase A</fullName>
        <ecNumber evidence="3">5.3.1.6</ecNumber>
    </recommendedName>
    <alternativeName>
        <fullName evidence="3">Phosphoriboisomerase A</fullName>
        <shortName evidence="3">PRI</shortName>
    </alternativeName>
</protein>
<organism evidence="4 5">
    <name type="scientific">Candidatus Gallilactobacillus intestinavium</name>
    <dbReference type="NCBI Taxonomy" id="2840838"/>
    <lineage>
        <taxon>Bacteria</taxon>
        <taxon>Bacillati</taxon>
        <taxon>Bacillota</taxon>
        <taxon>Bacilli</taxon>
        <taxon>Lactobacillales</taxon>
        <taxon>Lactobacillaceae</taxon>
        <taxon>Lactobacillaceae incertae sedis</taxon>
        <taxon>Candidatus Gallilactobacillus</taxon>
    </lineage>
</organism>
<dbReference type="PANTHER" id="PTHR11934:SF0">
    <property type="entry name" value="RIBOSE-5-PHOSPHATE ISOMERASE"/>
    <property type="match status" value="1"/>
</dbReference>
<dbReference type="Gene3D" id="3.40.50.1360">
    <property type="match status" value="1"/>
</dbReference>
<feature type="binding site" evidence="3">
    <location>
        <begin position="97"/>
        <end position="100"/>
    </location>
    <ligand>
        <name>substrate</name>
    </ligand>
</feature>
<sequence>MNKEELKKQVGYKAAEFVQNNTIVGLGTGSTAKYLVEALGKRTKEENLNIVGVATSKRTEEQARSLGITIKNIDEVDHIDLTIDGADEISSDFQGIKGGGAAHFREKTVAINSKQNIWIVDNSKLSNNLGSFPLPLEVIPFGSSHVFNKLKLKNYNPKFRENNNKRVITDQGNYVIDLYLHDIKDPTKLAKELDSITGILEHGLFLNIVNKVIVGYPNGPKIINVR</sequence>
<dbReference type="InterPro" id="IPR004788">
    <property type="entry name" value="Ribose5P_isomerase_type_A"/>
</dbReference>
<evidence type="ECO:0000256" key="2">
    <source>
        <dbReference type="ARBA" id="ARBA00023235"/>
    </source>
</evidence>
<dbReference type="GO" id="GO:0004751">
    <property type="term" value="F:ribose-5-phosphate isomerase activity"/>
    <property type="evidence" value="ECO:0007669"/>
    <property type="project" value="UniProtKB-UniRule"/>
</dbReference>
<dbReference type="EC" id="5.3.1.6" evidence="3"/>
<comment type="similarity">
    <text evidence="3">Belongs to the ribose 5-phosphate isomerase family.</text>
</comment>
<dbReference type="GO" id="GO:0006014">
    <property type="term" value="P:D-ribose metabolic process"/>
    <property type="evidence" value="ECO:0007669"/>
    <property type="project" value="TreeGrafter"/>
</dbReference>
<feature type="active site" description="Proton acceptor" evidence="3">
    <location>
        <position position="106"/>
    </location>
</feature>
<comment type="catalytic activity">
    <reaction evidence="1 3">
        <text>aldehydo-D-ribose 5-phosphate = D-ribulose 5-phosphate</text>
        <dbReference type="Rhea" id="RHEA:14657"/>
        <dbReference type="ChEBI" id="CHEBI:58121"/>
        <dbReference type="ChEBI" id="CHEBI:58273"/>
        <dbReference type="EC" id="5.3.1.6"/>
    </reaction>
</comment>
<dbReference type="SUPFAM" id="SSF100950">
    <property type="entry name" value="NagB/RpiA/CoA transferase-like"/>
    <property type="match status" value="1"/>
</dbReference>
<proteinExistence type="inferred from homology"/>
<gene>
    <name evidence="3 4" type="primary">rpiA</name>
    <name evidence="4" type="ORF">IAA89_02660</name>
</gene>
<dbReference type="Pfam" id="PF06026">
    <property type="entry name" value="Rib_5-P_isom_A"/>
    <property type="match status" value="1"/>
</dbReference>
<dbReference type="InterPro" id="IPR037171">
    <property type="entry name" value="NagB/RpiA_transferase-like"/>
</dbReference>
<evidence type="ECO:0000313" key="5">
    <source>
        <dbReference type="Proteomes" id="UP000823614"/>
    </source>
</evidence>
<dbReference type="GO" id="GO:0009052">
    <property type="term" value="P:pentose-phosphate shunt, non-oxidative branch"/>
    <property type="evidence" value="ECO:0007669"/>
    <property type="project" value="UniProtKB-UniRule"/>
</dbReference>
<dbReference type="NCBIfam" id="NF001924">
    <property type="entry name" value="PRK00702.1"/>
    <property type="match status" value="1"/>
</dbReference>
<dbReference type="AlphaFoldDB" id="A0A9D9H518"/>
<evidence type="ECO:0000313" key="4">
    <source>
        <dbReference type="EMBL" id="MBO8441330.1"/>
    </source>
</evidence>
<keyword evidence="2 3" id="KW-0413">Isomerase</keyword>
<accession>A0A9D9H518</accession>
<dbReference type="Gene3D" id="3.30.70.260">
    <property type="match status" value="1"/>
</dbReference>
<dbReference type="FunFam" id="3.40.50.1360:FF:000001">
    <property type="entry name" value="Ribose-5-phosphate isomerase A"/>
    <property type="match status" value="1"/>
</dbReference>
<comment type="pathway">
    <text evidence="3">Carbohydrate degradation; pentose phosphate pathway; D-ribose 5-phosphate from D-ribulose 5-phosphate (non-oxidative stage): step 1/1.</text>
</comment>
<comment type="function">
    <text evidence="3">Catalyzes the reversible conversion of ribose-5-phosphate to ribulose 5-phosphate.</text>
</comment>
<dbReference type="Proteomes" id="UP000823614">
    <property type="component" value="Unassembled WGS sequence"/>
</dbReference>
<comment type="caution">
    <text evidence="4">The sequence shown here is derived from an EMBL/GenBank/DDBJ whole genome shotgun (WGS) entry which is preliminary data.</text>
</comment>